<evidence type="ECO:0000313" key="15">
    <source>
        <dbReference type="Proteomes" id="UP000237105"/>
    </source>
</evidence>
<keyword evidence="5 12" id="KW-0812">Transmembrane</keyword>
<dbReference type="Pfam" id="PF08263">
    <property type="entry name" value="LRRNT_2"/>
    <property type="match status" value="1"/>
</dbReference>
<dbReference type="STRING" id="3476.A0A2P5A9K8"/>
<evidence type="ECO:0000256" key="10">
    <source>
        <dbReference type="ARBA" id="ARBA00023170"/>
    </source>
</evidence>
<proteinExistence type="inferred from homology"/>
<dbReference type="PROSITE" id="PS51450">
    <property type="entry name" value="LRR"/>
    <property type="match status" value="1"/>
</dbReference>
<dbReference type="InterPro" id="IPR013210">
    <property type="entry name" value="LRR_N_plant-typ"/>
</dbReference>
<evidence type="ECO:0000256" key="1">
    <source>
        <dbReference type="ARBA" id="ARBA00004251"/>
    </source>
</evidence>
<dbReference type="SMART" id="SM00369">
    <property type="entry name" value="LRR_TYP"/>
    <property type="match status" value="8"/>
</dbReference>
<dbReference type="PANTHER" id="PTHR48061">
    <property type="entry name" value="LEUCINE-RICH REPEAT RECEPTOR PROTEIN KINASE EMS1-LIKE-RELATED"/>
    <property type="match status" value="1"/>
</dbReference>
<evidence type="ECO:0000256" key="7">
    <source>
        <dbReference type="ARBA" id="ARBA00022737"/>
    </source>
</evidence>
<dbReference type="SUPFAM" id="SSF52058">
    <property type="entry name" value="L domain-like"/>
    <property type="match status" value="3"/>
</dbReference>
<evidence type="ECO:0000256" key="12">
    <source>
        <dbReference type="SAM" id="Phobius"/>
    </source>
</evidence>
<comment type="similarity">
    <text evidence="2">Belongs to the RLP family.</text>
</comment>
<gene>
    <name evidence="14" type="ORF">PanWU01x14_354500</name>
</gene>
<dbReference type="InterPro" id="IPR003591">
    <property type="entry name" value="Leu-rich_rpt_typical-subtyp"/>
</dbReference>
<keyword evidence="9 12" id="KW-0472">Membrane</keyword>
<comment type="caution">
    <text evidence="14">The sequence shown here is derived from an EMBL/GenBank/DDBJ whole genome shotgun (WGS) entry which is preliminary data.</text>
</comment>
<dbReference type="FunFam" id="3.80.10.10:FF:000041">
    <property type="entry name" value="LRR receptor-like serine/threonine-protein kinase ERECTA"/>
    <property type="match status" value="1"/>
</dbReference>
<dbReference type="InterPro" id="IPR001611">
    <property type="entry name" value="Leu-rich_rpt"/>
</dbReference>
<feature type="non-terminal residue" evidence="14">
    <location>
        <position position="1"/>
    </location>
</feature>
<reference evidence="15" key="1">
    <citation type="submission" date="2016-06" db="EMBL/GenBank/DDBJ databases">
        <title>Parallel loss of symbiosis genes in relatives of nitrogen-fixing non-legume Parasponia.</title>
        <authorList>
            <person name="Van Velzen R."/>
            <person name="Holmer R."/>
            <person name="Bu F."/>
            <person name="Rutten L."/>
            <person name="Van Zeijl A."/>
            <person name="Liu W."/>
            <person name="Santuari L."/>
            <person name="Cao Q."/>
            <person name="Sharma T."/>
            <person name="Shen D."/>
            <person name="Roswanjaya Y."/>
            <person name="Wardhani T."/>
            <person name="Kalhor M.S."/>
            <person name="Jansen J."/>
            <person name="Van den Hoogen J."/>
            <person name="Gungor B."/>
            <person name="Hartog M."/>
            <person name="Hontelez J."/>
            <person name="Verver J."/>
            <person name="Yang W.-C."/>
            <person name="Schijlen E."/>
            <person name="Repin R."/>
            <person name="Schilthuizen M."/>
            <person name="Schranz E."/>
            <person name="Heidstra R."/>
            <person name="Miyata K."/>
            <person name="Fedorova E."/>
            <person name="Kohlen W."/>
            <person name="Bisseling T."/>
            <person name="Smit S."/>
            <person name="Geurts R."/>
        </authorList>
    </citation>
    <scope>NUCLEOTIDE SEQUENCE [LARGE SCALE GENOMIC DNA]</scope>
    <source>
        <strain evidence="15">cv. WU1-14</strain>
    </source>
</reference>
<keyword evidence="10" id="KW-0675">Receptor</keyword>
<accession>A0A2P5A9K8</accession>
<evidence type="ECO:0000256" key="2">
    <source>
        <dbReference type="ARBA" id="ARBA00009592"/>
    </source>
</evidence>
<sequence>QKQSFFLPLFSEFGNSESKMGWSSWLFFLLFFVIHSHQPLLSSPLASPSSPLCHPTESSALLQFSNSFSIIQNVDYHLYDWPNIIMYPKTVSWKNGTDCCSWHGVSCDRISGHVIGLDLSSSCLRGPLHSNNTLFSLRHLRSLILDFNDFCGSPVPTELGSFANLKRLSLDNANFGGYVPVELSHLSKLSHLTISSTIICAGGPWCSIHYLEFDTHAFKRMLQNLTCLRELSLIYLDMSGVELVTSLMNVSSSLMVLDLNRCHLQGKFPENFFRLPNLQYLDLFGISNDLIGSLPTFNWSSPLEYLDLSRTGISIDLSYLCTSAKSLQTLSLRNCRFRGSYPALTPKLTQLVQLTFLDLSENNFEGQIPMNSLNLQQLIYLSLSENNFVGQIPEISITNSTQIPLPVQLKSLDLSSNMLSGSIPSWIYSLPFLKELFLTGNQLTGPIKEFESRSLENLDLGGNNLNGQNIPRSIFEQDNLEQLDLSSCNLSGVLELKKFSKFKNLWLLDLSSNSFSLSLNSYGDYNPFPRLMHLGLASCNMTAFPYFLRSFERLDTINISHNQIRGKIPKWLWHEGTRWLSYLDLSHNFLSHIDQIPWNNLEYLDIRSNVLQGHLPIVPPSLRTVFISNNHLSGEIPSLYCECSELEILDFSNNSFSGNIPSCLGNQLSLSVLDLQMNKLSGTIPDMFENLTQLRSLHLKSNQLEGLLPRSLRNCESLEVLDVGNNKINDTFPQWLEDLPMLKVLVLKSNRFHGPVRKPKAKSPFQKLHIMDLSHNEFNGHLPANHFESFIAMMEGEEDKNFTVIGEQYYQDSVVVVIKDFDIVLEKIISIFRMIDFSRNKFEGEIPGSIGMLKSLKGMNLSRNKLTSTIPSSLSNLTNLEWLDLSSNELVGEIPWQMTNLTQLAFLNLSDNKLVGPIPHGKQFDTFSNDSYCGNLGLCGFPLSQSCSNEEVQQEGDHDEEHTDGIFDWVIVMMGYGCGTVIGISVGYMVLFSTRFDYWLANRVGGGRGRRMLACFMRGRRGSN</sequence>
<comment type="subcellular location">
    <subcellularLocation>
        <location evidence="1">Cell membrane</location>
        <topology evidence="1">Single-pass type I membrane protein</topology>
    </subcellularLocation>
</comment>
<organism evidence="14 15">
    <name type="scientific">Parasponia andersonii</name>
    <name type="common">Sponia andersonii</name>
    <dbReference type="NCBI Taxonomy" id="3476"/>
    <lineage>
        <taxon>Eukaryota</taxon>
        <taxon>Viridiplantae</taxon>
        <taxon>Streptophyta</taxon>
        <taxon>Embryophyta</taxon>
        <taxon>Tracheophyta</taxon>
        <taxon>Spermatophyta</taxon>
        <taxon>Magnoliopsida</taxon>
        <taxon>eudicotyledons</taxon>
        <taxon>Gunneridae</taxon>
        <taxon>Pentapetalae</taxon>
        <taxon>rosids</taxon>
        <taxon>fabids</taxon>
        <taxon>Rosales</taxon>
        <taxon>Cannabaceae</taxon>
        <taxon>Parasponia</taxon>
    </lineage>
</organism>
<feature type="transmembrane region" description="Helical" evidence="12">
    <location>
        <begin position="969"/>
        <end position="991"/>
    </location>
</feature>
<evidence type="ECO:0000313" key="14">
    <source>
        <dbReference type="EMBL" id="PON33226.1"/>
    </source>
</evidence>
<feature type="domain" description="Leucine-rich repeat-containing N-terminal plant-type" evidence="13">
    <location>
        <begin position="55"/>
        <end position="108"/>
    </location>
</feature>
<keyword evidence="4" id="KW-0433">Leucine-rich repeat</keyword>
<evidence type="ECO:0000259" key="13">
    <source>
        <dbReference type="Pfam" id="PF08263"/>
    </source>
</evidence>
<evidence type="ECO:0000256" key="8">
    <source>
        <dbReference type="ARBA" id="ARBA00022989"/>
    </source>
</evidence>
<dbReference type="InterPro" id="IPR032675">
    <property type="entry name" value="LRR_dom_sf"/>
</dbReference>
<dbReference type="AlphaFoldDB" id="A0A2P5A9K8"/>
<keyword evidence="15" id="KW-1185">Reference proteome</keyword>
<evidence type="ECO:0000256" key="6">
    <source>
        <dbReference type="ARBA" id="ARBA00022729"/>
    </source>
</evidence>
<dbReference type="FunFam" id="3.80.10.10:FF:000095">
    <property type="entry name" value="LRR receptor-like serine/threonine-protein kinase GSO1"/>
    <property type="match status" value="1"/>
</dbReference>
<dbReference type="Pfam" id="PF00560">
    <property type="entry name" value="LRR_1"/>
    <property type="match status" value="8"/>
</dbReference>
<dbReference type="PANTHER" id="PTHR48061:SF46">
    <property type="entry name" value="LEUCINE-RICH REPEAT-CONTAINING N-TERMINAL PLANT-TYPE DOMAIN-CONTAINING PROTEIN"/>
    <property type="match status" value="1"/>
</dbReference>
<evidence type="ECO:0000256" key="11">
    <source>
        <dbReference type="ARBA" id="ARBA00023180"/>
    </source>
</evidence>
<dbReference type="EMBL" id="JXTB01000746">
    <property type="protein sequence ID" value="PON33226.1"/>
    <property type="molecule type" value="Genomic_DNA"/>
</dbReference>
<dbReference type="OrthoDB" id="442066at2759"/>
<keyword evidence="8 12" id="KW-1133">Transmembrane helix</keyword>
<evidence type="ECO:0000256" key="4">
    <source>
        <dbReference type="ARBA" id="ARBA00022614"/>
    </source>
</evidence>
<evidence type="ECO:0000256" key="5">
    <source>
        <dbReference type="ARBA" id="ARBA00022692"/>
    </source>
</evidence>
<keyword evidence="3" id="KW-1003">Cell membrane</keyword>
<evidence type="ECO:0000256" key="3">
    <source>
        <dbReference type="ARBA" id="ARBA00022475"/>
    </source>
</evidence>
<evidence type="ECO:0000256" key="9">
    <source>
        <dbReference type="ARBA" id="ARBA00023136"/>
    </source>
</evidence>
<keyword evidence="6" id="KW-0732">Signal</keyword>
<keyword evidence="7" id="KW-0677">Repeat</keyword>
<dbReference type="PRINTS" id="PR00019">
    <property type="entry name" value="LEURICHRPT"/>
</dbReference>
<dbReference type="Proteomes" id="UP000237105">
    <property type="component" value="Unassembled WGS sequence"/>
</dbReference>
<dbReference type="GO" id="GO:0005886">
    <property type="term" value="C:plasma membrane"/>
    <property type="evidence" value="ECO:0007669"/>
    <property type="project" value="UniProtKB-SubCell"/>
</dbReference>
<name>A0A2P5A9K8_PARAD</name>
<keyword evidence="11" id="KW-0325">Glycoprotein</keyword>
<dbReference type="Pfam" id="PF13855">
    <property type="entry name" value="LRR_8"/>
    <property type="match status" value="2"/>
</dbReference>
<protein>
    <submittedName>
        <fullName evidence="14">LRR domain containing protein</fullName>
    </submittedName>
</protein>
<dbReference type="FunFam" id="3.80.10.10:FF:000111">
    <property type="entry name" value="LRR receptor-like serine/threonine-protein kinase ERECTA"/>
    <property type="match status" value="1"/>
</dbReference>
<dbReference type="Gene3D" id="3.80.10.10">
    <property type="entry name" value="Ribonuclease Inhibitor"/>
    <property type="match status" value="4"/>
</dbReference>
<dbReference type="InterPro" id="IPR046956">
    <property type="entry name" value="RLP23-like"/>
</dbReference>